<dbReference type="InterPro" id="IPR001509">
    <property type="entry name" value="Epimerase_deHydtase"/>
</dbReference>
<feature type="domain" description="NAD-dependent epimerase/dehydratase" evidence="4">
    <location>
        <begin position="5"/>
        <end position="241"/>
    </location>
</feature>
<keyword evidence="6" id="KW-1185">Reference proteome</keyword>
<keyword evidence="1" id="KW-0560">Oxidoreductase</keyword>
<sequence length="349" mass="37500">MPELVLVTGGSGYIAGWCVAELLRRGYEVRTTVRGRDREQAVTDAVSTVVDPAGRLSFAVADLTHDDGWDAALKGVDRVLHVASPLGTASNDPGTLVATARGGTLRVLRAATAAGVKRVVMTSAANASSPSSYATQGVTDETLWTDPDDPTLIPYRRSKTVAERAAWDFMREHDGPTELTTVLPGAVFGPVLTTGNIGSVGIVGRMLTGEMRGIPRIGLEIVDVRDLVDVHVRAMTAPQAAGERFLATGEFLWMSQMAHALRDGLGAEGRQVSTRQVPDVVVRLLARFRDPSLREITPSLGRRNRHTTEKAHRVLGWQPRPARQTVLDCAESLIEHGAVRIPPRAGSGR</sequence>
<evidence type="ECO:0000259" key="4">
    <source>
        <dbReference type="Pfam" id="PF01370"/>
    </source>
</evidence>
<dbReference type="PANTHER" id="PTHR10366">
    <property type="entry name" value="NAD DEPENDENT EPIMERASE/DEHYDRATASE"/>
    <property type="match status" value="1"/>
</dbReference>
<evidence type="ECO:0000313" key="6">
    <source>
        <dbReference type="Proteomes" id="UP001501563"/>
    </source>
</evidence>
<evidence type="ECO:0000256" key="2">
    <source>
        <dbReference type="ARBA" id="ARBA00023445"/>
    </source>
</evidence>
<reference evidence="6" key="1">
    <citation type="journal article" date="2019" name="Int. J. Syst. Evol. Microbiol.">
        <title>The Global Catalogue of Microorganisms (GCM) 10K type strain sequencing project: providing services to taxonomists for standard genome sequencing and annotation.</title>
        <authorList>
            <consortium name="The Broad Institute Genomics Platform"/>
            <consortium name="The Broad Institute Genome Sequencing Center for Infectious Disease"/>
            <person name="Wu L."/>
            <person name="Ma J."/>
        </authorList>
    </citation>
    <scope>NUCLEOTIDE SEQUENCE [LARGE SCALE GENOMIC DNA]</scope>
    <source>
        <strain evidence="6">JCM 16578</strain>
    </source>
</reference>
<evidence type="ECO:0000256" key="1">
    <source>
        <dbReference type="ARBA" id="ARBA00023002"/>
    </source>
</evidence>
<dbReference type="InterPro" id="IPR050425">
    <property type="entry name" value="NAD(P)_dehydrat-like"/>
</dbReference>
<dbReference type="Proteomes" id="UP001501563">
    <property type="component" value="Unassembled WGS sequence"/>
</dbReference>
<dbReference type="EMBL" id="BAAAZA010000007">
    <property type="protein sequence ID" value="GAA3865185.1"/>
    <property type="molecule type" value="Genomic_DNA"/>
</dbReference>
<name>A0ABP7K4J6_9ACTN</name>
<dbReference type="PANTHER" id="PTHR10366:SF564">
    <property type="entry name" value="STEROL-4-ALPHA-CARBOXYLATE 3-DEHYDROGENASE, DECARBOXYLATING"/>
    <property type="match status" value="1"/>
</dbReference>
<dbReference type="Gene3D" id="3.40.50.720">
    <property type="entry name" value="NAD(P)-binding Rossmann-like Domain"/>
    <property type="match status" value="1"/>
</dbReference>
<evidence type="ECO:0000313" key="5">
    <source>
        <dbReference type="EMBL" id="GAA3865185.1"/>
    </source>
</evidence>
<organism evidence="5 6">
    <name type="scientific">Streptomyces lannensis</name>
    <dbReference type="NCBI Taxonomy" id="766498"/>
    <lineage>
        <taxon>Bacteria</taxon>
        <taxon>Bacillati</taxon>
        <taxon>Actinomycetota</taxon>
        <taxon>Actinomycetes</taxon>
        <taxon>Kitasatosporales</taxon>
        <taxon>Streptomycetaceae</taxon>
        <taxon>Streptomyces</taxon>
    </lineage>
</organism>
<feature type="region of interest" description="Disordered" evidence="3">
    <location>
        <begin position="128"/>
        <end position="149"/>
    </location>
</feature>
<proteinExistence type="inferred from homology"/>
<comment type="similarity">
    <text evidence="2">Belongs to the NAD(P)-dependent epimerase/dehydratase family. Dihydroflavonol-4-reductase subfamily.</text>
</comment>
<dbReference type="InterPro" id="IPR036291">
    <property type="entry name" value="NAD(P)-bd_dom_sf"/>
</dbReference>
<evidence type="ECO:0000256" key="3">
    <source>
        <dbReference type="SAM" id="MobiDB-lite"/>
    </source>
</evidence>
<protein>
    <submittedName>
        <fullName evidence="5">Aldehyde reductase</fullName>
    </submittedName>
</protein>
<accession>A0ABP7K4J6</accession>
<dbReference type="SUPFAM" id="SSF51735">
    <property type="entry name" value="NAD(P)-binding Rossmann-fold domains"/>
    <property type="match status" value="1"/>
</dbReference>
<comment type="caution">
    <text evidence="5">The sequence shown here is derived from an EMBL/GenBank/DDBJ whole genome shotgun (WGS) entry which is preliminary data.</text>
</comment>
<dbReference type="RefSeq" id="WP_345548814.1">
    <property type="nucleotide sequence ID" value="NZ_BAAAZA010000007.1"/>
</dbReference>
<gene>
    <name evidence="5" type="ORF">GCM10022207_32050</name>
</gene>
<dbReference type="Pfam" id="PF01370">
    <property type="entry name" value="Epimerase"/>
    <property type="match status" value="1"/>
</dbReference>